<keyword evidence="3" id="KW-1185">Reference proteome</keyword>
<name>A0A0F0LE32_9MICO</name>
<dbReference type="PATRIC" id="fig|582680.6.peg.3686"/>
<dbReference type="AlphaFoldDB" id="A0A0F0LE32"/>
<reference evidence="2 3" key="1">
    <citation type="submission" date="2015-02" db="EMBL/GenBank/DDBJ databases">
        <title>Draft genome sequences of ten Microbacterium spp. with emphasis on heavy metal contaminated environments.</title>
        <authorList>
            <person name="Corretto E."/>
        </authorList>
    </citation>
    <scope>NUCLEOTIDE SEQUENCE [LARGE SCALE GENOMIC DNA]</scope>
    <source>
        <strain evidence="2 3">ARN176</strain>
    </source>
</reference>
<protein>
    <recommendedName>
        <fullName evidence="1">DUF4166 domain-containing protein</fullName>
    </recommendedName>
</protein>
<gene>
    <name evidence="2" type="ORF">RS86_03600</name>
</gene>
<organism evidence="2 3">
    <name type="scientific">Microbacterium azadirachtae</name>
    <dbReference type="NCBI Taxonomy" id="582680"/>
    <lineage>
        <taxon>Bacteria</taxon>
        <taxon>Bacillati</taxon>
        <taxon>Actinomycetota</taxon>
        <taxon>Actinomycetes</taxon>
        <taxon>Micrococcales</taxon>
        <taxon>Microbacteriaceae</taxon>
        <taxon>Microbacterium</taxon>
    </lineage>
</organism>
<comment type="caution">
    <text evidence="2">The sequence shown here is derived from an EMBL/GenBank/DDBJ whole genome shotgun (WGS) entry which is preliminary data.</text>
</comment>
<proteinExistence type="predicted"/>
<dbReference type="STRING" id="582680.RS86_03600"/>
<evidence type="ECO:0000259" key="1">
    <source>
        <dbReference type="Pfam" id="PF13761"/>
    </source>
</evidence>
<evidence type="ECO:0000313" key="2">
    <source>
        <dbReference type="EMBL" id="KJL31477.1"/>
    </source>
</evidence>
<evidence type="ECO:0000313" key="3">
    <source>
        <dbReference type="Proteomes" id="UP000033740"/>
    </source>
</evidence>
<accession>A0A0F0LE32</accession>
<dbReference type="InterPro" id="IPR025311">
    <property type="entry name" value="DUF4166"/>
</dbReference>
<dbReference type="EMBL" id="JYIX01000039">
    <property type="protein sequence ID" value="KJL31477.1"/>
    <property type="molecule type" value="Genomic_DNA"/>
</dbReference>
<feature type="domain" description="DUF4166" evidence="1">
    <location>
        <begin position="27"/>
        <end position="207"/>
    </location>
</feature>
<sequence>MFDNVDDMTTDLRSPYAAALGPRVDELHPHLGRYFAAIPRGGVGVGRGTFERVGCRNPVVRALLGPVLRVLQRHGAVYGGWAEDVPFTVRNRDGEGRSAERTLHLPDADWTMRDRVRTLQHGRIVDRLGRPGVLAAVFDVTTSEGTLELRSTRVGVRLGRLRIRFPRCIAPRIRLVESADEDNGLQRVALTVDVPLLGRIHEYAGTFRYDIEEDA</sequence>
<dbReference type="Pfam" id="PF13761">
    <property type="entry name" value="DUF4166"/>
    <property type="match status" value="1"/>
</dbReference>
<dbReference type="Proteomes" id="UP000033740">
    <property type="component" value="Unassembled WGS sequence"/>
</dbReference>